<comment type="subcellular location">
    <subcellularLocation>
        <location evidence="1">Endoplasmic reticulum membrane</location>
        <topology evidence="1">Multi-pass membrane protein</topology>
    </subcellularLocation>
</comment>
<comment type="similarity">
    <text evidence="9">Belongs to the auxin efflux carrier (TC 2.A.69.2) family.</text>
</comment>
<dbReference type="GO" id="GO:0009734">
    <property type="term" value="P:auxin-activated signaling pathway"/>
    <property type="evidence" value="ECO:0007669"/>
    <property type="project" value="UniProtKB-KW"/>
</dbReference>
<gene>
    <name evidence="11" type="ORF">RND81_06G024000</name>
</gene>
<comment type="caution">
    <text evidence="11">The sequence shown here is derived from an EMBL/GenBank/DDBJ whole genome shotgun (WGS) entry which is preliminary data.</text>
</comment>
<dbReference type="InterPro" id="IPR045033">
    <property type="entry name" value="PILS1/3/4/5/7"/>
</dbReference>
<evidence type="ECO:0000256" key="7">
    <source>
        <dbReference type="ARBA" id="ARBA00023294"/>
    </source>
</evidence>
<feature type="transmembrane region" description="Helical" evidence="10">
    <location>
        <begin position="73"/>
        <end position="94"/>
    </location>
</feature>
<dbReference type="PANTHER" id="PTHR31651:SF33">
    <property type="entry name" value="PROTEIN PIN-LIKES 1"/>
    <property type="match status" value="1"/>
</dbReference>
<feature type="transmembrane region" description="Helical" evidence="10">
    <location>
        <begin position="270"/>
        <end position="291"/>
    </location>
</feature>
<dbReference type="AlphaFoldDB" id="A0AAW1K6X8"/>
<evidence type="ECO:0000313" key="11">
    <source>
        <dbReference type="EMBL" id="KAK9713377.1"/>
    </source>
</evidence>
<keyword evidence="5 10" id="KW-1133">Transmembrane helix</keyword>
<evidence type="ECO:0000256" key="6">
    <source>
        <dbReference type="ARBA" id="ARBA00023136"/>
    </source>
</evidence>
<name>A0AAW1K6X8_SAPOF</name>
<dbReference type="GO" id="GO:0080162">
    <property type="term" value="P:endoplasmic reticulum to cytosol auxin transport"/>
    <property type="evidence" value="ECO:0007669"/>
    <property type="project" value="InterPro"/>
</dbReference>
<comment type="function">
    <text evidence="8">Involved in cellular auxin homeostasis by regulating auxin metabolism. Regulates intracellular auxin accumulation at the endoplasmic reticulum and thus auxin availability for nuclear auxin signaling.</text>
</comment>
<feature type="transmembrane region" description="Helical" evidence="10">
    <location>
        <begin position="337"/>
        <end position="361"/>
    </location>
</feature>
<evidence type="ECO:0000256" key="2">
    <source>
        <dbReference type="ARBA" id="ARBA00022448"/>
    </source>
</evidence>
<evidence type="ECO:0000256" key="5">
    <source>
        <dbReference type="ARBA" id="ARBA00022989"/>
    </source>
</evidence>
<keyword evidence="4" id="KW-0256">Endoplasmic reticulum</keyword>
<evidence type="ECO:0000256" key="10">
    <source>
        <dbReference type="SAM" id="Phobius"/>
    </source>
</evidence>
<feature type="transmembrane region" description="Helical" evidence="10">
    <location>
        <begin position="312"/>
        <end position="331"/>
    </location>
</feature>
<dbReference type="Pfam" id="PF03547">
    <property type="entry name" value="Mem_trans"/>
    <property type="match status" value="1"/>
</dbReference>
<dbReference type="GO" id="GO:0005789">
    <property type="term" value="C:endoplasmic reticulum membrane"/>
    <property type="evidence" value="ECO:0007669"/>
    <property type="project" value="UniProtKB-SubCell"/>
</dbReference>
<dbReference type="Proteomes" id="UP001443914">
    <property type="component" value="Unassembled WGS sequence"/>
</dbReference>
<proteinExistence type="inferred from homology"/>
<feature type="transmembrane region" description="Helical" evidence="10">
    <location>
        <begin position="106"/>
        <end position="127"/>
    </location>
</feature>
<protein>
    <submittedName>
        <fullName evidence="11">Uncharacterized protein</fullName>
    </submittedName>
</protein>
<feature type="transmembrane region" description="Helical" evidence="10">
    <location>
        <begin position="373"/>
        <end position="395"/>
    </location>
</feature>
<organism evidence="11 12">
    <name type="scientific">Saponaria officinalis</name>
    <name type="common">Common soapwort</name>
    <name type="synonym">Lychnis saponaria</name>
    <dbReference type="NCBI Taxonomy" id="3572"/>
    <lineage>
        <taxon>Eukaryota</taxon>
        <taxon>Viridiplantae</taxon>
        <taxon>Streptophyta</taxon>
        <taxon>Embryophyta</taxon>
        <taxon>Tracheophyta</taxon>
        <taxon>Spermatophyta</taxon>
        <taxon>Magnoliopsida</taxon>
        <taxon>eudicotyledons</taxon>
        <taxon>Gunneridae</taxon>
        <taxon>Pentapetalae</taxon>
        <taxon>Caryophyllales</taxon>
        <taxon>Caryophyllaceae</taxon>
        <taxon>Caryophylleae</taxon>
        <taxon>Saponaria</taxon>
    </lineage>
</organism>
<keyword evidence="7" id="KW-0927">Auxin signaling pathway</keyword>
<dbReference type="EMBL" id="JBDFQZ010000006">
    <property type="protein sequence ID" value="KAK9713377.1"/>
    <property type="molecule type" value="Genomic_DNA"/>
</dbReference>
<accession>A0AAW1K6X8</accession>
<evidence type="ECO:0000313" key="12">
    <source>
        <dbReference type="Proteomes" id="UP001443914"/>
    </source>
</evidence>
<dbReference type="PANTHER" id="PTHR31651">
    <property type="match status" value="1"/>
</dbReference>
<evidence type="ECO:0000256" key="9">
    <source>
        <dbReference type="ARBA" id="ARBA00025752"/>
    </source>
</evidence>
<keyword evidence="6 10" id="KW-0472">Membrane</keyword>
<feature type="transmembrane region" description="Helical" evidence="10">
    <location>
        <begin position="147"/>
        <end position="168"/>
    </location>
</feature>
<feature type="transmembrane region" description="Helical" evidence="10">
    <location>
        <begin position="6"/>
        <end position="30"/>
    </location>
</feature>
<dbReference type="InterPro" id="IPR004776">
    <property type="entry name" value="Mem_transp_PIN-like"/>
</dbReference>
<keyword evidence="12" id="KW-1185">Reference proteome</keyword>
<evidence type="ECO:0000256" key="3">
    <source>
        <dbReference type="ARBA" id="ARBA00022692"/>
    </source>
</evidence>
<evidence type="ECO:0000256" key="8">
    <source>
        <dbReference type="ARBA" id="ARBA00025100"/>
    </source>
</evidence>
<reference evidence="11" key="1">
    <citation type="submission" date="2024-03" db="EMBL/GenBank/DDBJ databases">
        <title>WGS assembly of Saponaria officinalis var. Norfolk2.</title>
        <authorList>
            <person name="Jenkins J."/>
            <person name="Shu S."/>
            <person name="Grimwood J."/>
            <person name="Barry K."/>
            <person name="Goodstein D."/>
            <person name="Schmutz J."/>
            <person name="Leebens-Mack J."/>
            <person name="Osbourn A."/>
        </authorList>
    </citation>
    <scope>NUCLEOTIDE SEQUENCE [LARGE SCALE GENOMIC DNA]</scope>
    <source>
        <strain evidence="11">JIC</strain>
    </source>
</reference>
<keyword evidence="2" id="KW-0813">Transport</keyword>
<evidence type="ECO:0000256" key="4">
    <source>
        <dbReference type="ARBA" id="ARBA00022824"/>
    </source>
</evidence>
<evidence type="ECO:0000256" key="1">
    <source>
        <dbReference type="ARBA" id="ARBA00004477"/>
    </source>
</evidence>
<sequence>MGFMKLLYVASIPVIKLLLVTALGLFLALDNINILGVNSRKYLNEVVFYVFNPALVGSNLAKTITFKSFLTLWFMPVNILLTFLIGSLLGWVLVKLTNAPKHVHGLIIGSCSAGNLGNLPLVIVPALCEERGSPFGAPEVCKKYGLAYATLSMALGAVFIWSYVYNIVRISSTESVKSATDDNAVEEISVNYNEPLLPNTDYSATSSINQMTLISRIKQRVRKISEKINLKALLAPSTIAVIVGFTIGMISPVRNLMIGSDAPLHVIETAASMIGDASIPAITLILGANLLQGLKGSHIQLRNVFGIAAVRYIFLPLIGIAVIKGAVHFGMVQADPLFQFVLLLQYALPPAMSIGTITQLFGAGQNECSVIMLWTYVLASVAITLWCTFFLWLVAQ</sequence>
<feature type="transmembrane region" description="Helical" evidence="10">
    <location>
        <begin position="228"/>
        <end position="250"/>
    </location>
</feature>
<keyword evidence="3 10" id="KW-0812">Transmembrane</keyword>